<dbReference type="EMBL" id="LAZR01000239">
    <property type="protein sequence ID" value="KKN79981.1"/>
    <property type="molecule type" value="Genomic_DNA"/>
</dbReference>
<gene>
    <name evidence="1" type="ORF">LCGC14_0334890</name>
</gene>
<comment type="caution">
    <text evidence="1">The sequence shown here is derived from an EMBL/GenBank/DDBJ whole genome shotgun (WGS) entry which is preliminary data.</text>
</comment>
<proteinExistence type="predicted"/>
<dbReference type="AlphaFoldDB" id="A0A0F9W2U5"/>
<evidence type="ECO:0000313" key="1">
    <source>
        <dbReference type="EMBL" id="KKN79981.1"/>
    </source>
</evidence>
<protein>
    <submittedName>
        <fullName evidence="1">Uncharacterized protein</fullName>
    </submittedName>
</protein>
<sequence length="73" mass="8312">MIRHVCHAHGCNMSIPTKMLMCRRHWRMVPRAIQNDVWAAYVPGQDQGQSTPTEEWHKAADAAIAAVRKKEGM</sequence>
<name>A0A0F9W2U5_9ZZZZ</name>
<organism evidence="1">
    <name type="scientific">marine sediment metagenome</name>
    <dbReference type="NCBI Taxonomy" id="412755"/>
    <lineage>
        <taxon>unclassified sequences</taxon>
        <taxon>metagenomes</taxon>
        <taxon>ecological metagenomes</taxon>
    </lineage>
</organism>
<accession>A0A0F9W2U5</accession>
<reference evidence="1" key="1">
    <citation type="journal article" date="2015" name="Nature">
        <title>Complex archaea that bridge the gap between prokaryotes and eukaryotes.</title>
        <authorList>
            <person name="Spang A."/>
            <person name="Saw J.H."/>
            <person name="Jorgensen S.L."/>
            <person name="Zaremba-Niedzwiedzka K."/>
            <person name="Martijn J."/>
            <person name="Lind A.E."/>
            <person name="van Eijk R."/>
            <person name="Schleper C."/>
            <person name="Guy L."/>
            <person name="Ettema T.J."/>
        </authorList>
    </citation>
    <scope>NUCLEOTIDE SEQUENCE</scope>
</reference>